<gene>
    <name evidence="2" type="ORF">OJ253_1091</name>
</gene>
<protein>
    <submittedName>
        <fullName evidence="2">VDP-like vesicular transport factor</fullName>
    </submittedName>
</protein>
<dbReference type="InterPro" id="IPR011989">
    <property type="entry name" value="ARM-like"/>
</dbReference>
<dbReference type="OrthoDB" id="198977at2759"/>
<dbReference type="AlphaFoldDB" id="A0A9D5HY95"/>
<dbReference type="Gene3D" id="1.25.10.10">
    <property type="entry name" value="Leucine-rich Repeat Variant"/>
    <property type="match status" value="1"/>
</dbReference>
<keyword evidence="1" id="KW-0175">Coiled coil</keyword>
<proteinExistence type="predicted"/>
<evidence type="ECO:0000313" key="2">
    <source>
        <dbReference type="EMBL" id="KAJ1610656.1"/>
    </source>
</evidence>
<comment type="caution">
    <text evidence="2">The sequence shown here is derived from an EMBL/GenBank/DDBJ whole genome shotgun (WGS) entry which is preliminary data.</text>
</comment>
<organism evidence="2">
    <name type="scientific">Cryptosporidium canis</name>
    <dbReference type="NCBI Taxonomy" id="195482"/>
    <lineage>
        <taxon>Eukaryota</taxon>
        <taxon>Sar</taxon>
        <taxon>Alveolata</taxon>
        <taxon>Apicomplexa</taxon>
        <taxon>Conoidasida</taxon>
        <taxon>Coccidia</taxon>
        <taxon>Eucoccidiorida</taxon>
        <taxon>Eimeriorina</taxon>
        <taxon>Cryptosporidiidae</taxon>
        <taxon>Cryptosporidium</taxon>
    </lineage>
</organism>
<accession>A0A9D5HY95</accession>
<reference evidence="2" key="1">
    <citation type="submission" date="2022-10" db="EMBL/GenBank/DDBJ databases">
        <title>Adaptive evolution leads to modifications in subtelomeric GC content in a zoonotic Cryptosporidium species.</title>
        <authorList>
            <person name="Li J."/>
            <person name="Feng Y."/>
            <person name="Xiao L."/>
        </authorList>
    </citation>
    <scope>NUCLEOTIDE SEQUENCE</scope>
    <source>
        <strain evidence="2">33844</strain>
    </source>
</reference>
<sequence>MAFSLLRKVNEKVLNSVSLLDASLDVDYIIADIRDSITSKRPEKVEQGIASLLEFGDKNRNALILQREWVQLVFWVINWMGSDVNRSIFSNILQLIIKMIDVDKNDSKFVSCCDLHGIYPINEVPNEPEYTKIIEEITNVSKCGTLLLEPLRKISCEETDIYIKFDILKVLIILQKNGLGGFKLDQIILSQGDYMGLLFELIMDGLDNHSSYMHRSLELLMLLTKSNSELQKMITYNGSISKIFNIIKDEIQQFIKNDGFHKGFINSKCVLDEFLLITDFKIPMCSSLEILQISIEIIFHVTKSQNCLKFIIEASNEALDFMNTLTDVLGFCFLFLEYSMYNSEMYNLSGSQSVDDVVGDEQNAIFSSVILRIVEISSSYVLLMNMESALNITGKMREVLNSIIASPVLIKFGILKSVVHFLMAFQDQNAFDNVEWCSMVLSSGVTPALWFGFNKIVLDYKPTIDYIMENNSSEIQQHARQIQELKEKYRIQMENSLLEWFGIMIMPKNFSFSLTIMRDNSVFESILNSKQLDMFSLDNPGRCQNSLFKEFISFCFWFPITEFLRLNSKSVFSPLEVQLTENDFLNTPAEECVISLTNLFHYRLFRCVQILQVLVLSGIGCSTINQLQLSDITSVVNKIWDDEQQNSGIALNSCSFQLDILGKLIEIGILMTIDIFDALKSESKSMLISLIATYGVNTDDEKSQQEKKPYVFNSITTLIQIIIFFIAYNIKNPDFEFSSSFIQNIKLIDEKLNNQLDKESASLISDVISILLFRLGGLKNTAVLNQVNKRLKHNFYDGFVLNKQMYACLLHSIMNYTGNRGIYSKENISIKEKINHEIFSPIDRDLLKNDDECVNCIYLSEMMLNERRNLIRIIKKKQGEINVLVKAYMDSQDALKRIIGSKDEVESDNCDIHKNFDNNKMIDPSDHAVLLEILGILYRKFPVVKGFIDNNIMLSSNIRSDISSRIFDYGMQSLELDLVTDSCEDVLLDEGDQSQYENSNITMLG</sequence>
<feature type="coiled-coil region" evidence="1">
    <location>
        <begin position="468"/>
        <end position="495"/>
    </location>
</feature>
<dbReference type="EMBL" id="JAPCXC010000023">
    <property type="protein sequence ID" value="KAJ1610656.1"/>
    <property type="molecule type" value="Genomic_DNA"/>
</dbReference>
<dbReference type="Proteomes" id="UP001067231">
    <property type="component" value="Unassembled WGS sequence"/>
</dbReference>
<evidence type="ECO:0000256" key="1">
    <source>
        <dbReference type="SAM" id="Coils"/>
    </source>
</evidence>
<name>A0A9D5HY95_9CRYT</name>